<reference evidence="2" key="1">
    <citation type="submission" date="2020-09" db="EMBL/GenBank/DDBJ databases">
        <title>Whole genome shotgun sequence of Streptomyces xanthophaeus NBRC 12829.</title>
        <authorList>
            <person name="Komaki H."/>
            <person name="Tamura T."/>
        </authorList>
    </citation>
    <scope>NUCLEOTIDE SEQUENCE</scope>
    <source>
        <strain evidence="2">NBRC 12829</strain>
    </source>
</reference>
<dbReference type="InterPro" id="IPR016181">
    <property type="entry name" value="Acyl_CoA_acyltransferase"/>
</dbReference>
<name>A0A919H0B7_9ACTN</name>
<dbReference type="InterPro" id="IPR000182">
    <property type="entry name" value="GNAT_dom"/>
</dbReference>
<dbReference type="AlphaFoldDB" id="A0A919H0B7"/>
<feature type="domain" description="N-acetyltransferase" evidence="1">
    <location>
        <begin position="14"/>
        <end position="150"/>
    </location>
</feature>
<comment type="caution">
    <text evidence="2">The sequence shown here is derived from an EMBL/GenBank/DDBJ whole genome shotgun (WGS) entry which is preliminary data.</text>
</comment>
<organism evidence="2 3">
    <name type="scientific">Streptomyces xanthophaeus</name>
    <dbReference type="NCBI Taxonomy" id="67385"/>
    <lineage>
        <taxon>Bacteria</taxon>
        <taxon>Bacillati</taxon>
        <taxon>Actinomycetota</taxon>
        <taxon>Actinomycetes</taxon>
        <taxon>Kitasatosporales</taxon>
        <taxon>Streptomycetaceae</taxon>
        <taxon>Streptomyces</taxon>
    </lineage>
</organism>
<keyword evidence="3" id="KW-1185">Reference proteome</keyword>
<proteinExistence type="predicted"/>
<dbReference type="CDD" id="cd04301">
    <property type="entry name" value="NAT_SF"/>
    <property type="match status" value="1"/>
</dbReference>
<dbReference type="PROSITE" id="PS51186">
    <property type="entry name" value="GNAT"/>
    <property type="match status" value="1"/>
</dbReference>
<dbReference type="Pfam" id="PF00583">
    <property type="entry name" value="Acetyltransf_1"/>
    <property type="match status" value="1"/>
</dbReference>
<dbReference type="Proteomes" id="UP000600026">
    <property type="component" value="Unassembled WGS sequence"/>
</dbReference>
<dbReference type="GO" id="GO:0016747">
    <property type="term" value="F:acyltransferase activity, transferring groups other than amino-acyl groups"/>
    <property type="evidence" value="ECO:0007669"/>
    <property type="project" value="InterPro"/>
</dbReference>
<evidence type="ECO:0000259" key="1">
    <source>
        <dbReference type="PROSITE" id="PS51186"/>
    </source>
</evidence>
<evidence type="ECO:0000313" key="2">
    <source>
        <dbReference type="EMBL" id="GHI88273.1"/>
    </source>
</evidence>
<dbReference type="EMBL" id="BNEE01000006">
    <property type="protein sequence ID" value="GHI88273.1"/>
    <property type="molecule type" value="Genomic_DNA"/>
</dbReference>
<evidence type="ECO:0000313" key="3">
    <source>
        <dbReference type="Proteomes" id="UP000600026"/>
    </source>
</evidence>
<protein>
    <submittedName>
        <fullName evidence="2">N-acetyltransferase</fullName>
    </submittedName>
</protein>
<dbReference type="Gene3D" id="3.40.630.30">
    <property type="match status" value="1"/>
</dbReference>
<gene>
    <name evidence="2" type="ORF">Sxan_56370</name>
</gene>
<sequence>MRSPDNDRMDNNGVDITTGGADAELDARLSKELDAFNRAATAEHVQSEFTVRITDAGGELVAGLSGWSWGDRAGIEMTWVRQDSRGGGWGGKLLAAAEDEARRRGCASILVSSFTFQAPEFYARHGYEETVRVPGFPGGHEDVYFLKQLG</sequence>
<accession>A0A919H0B7</accession>
<dbReference type="SUPFAM" id="SSF55729">
    <property type="entry name" value="Acyl-CoA N-acyltransferases (Nat)"/>
    <property type="match status" value="1"/>
</dbReference>